<name>M5RKV7_9BACT</name>
<comment type="caution">
    <text evidence="1">The sequence shown here is derived from an EMBL/GenBank/DDBJ whole genome shotgun (WGS) entry which is preliminary data.</text>
</comment>
<dbReference type="PATRIC" id="fig|1265738.3.peg.3112"/>
<keyword evidence="2" id="KW-1185">Reference proteome</keyword>
<sequence>MSLFAGGQPCGGFHQTGDNAPLNIYCGDADIDSQDQSGVLSDVGVVREGQTLTSEPFLGVETPGSWRLRRIQLRELPPRGIRYNTP</sequence>
<dbReference type="AlphaFoldDB" id="M5RKV7"/>
<evidence type="ECO:0000313" key="2">
    <source>
        <dbReference type="Proteomes" id="UP000011991"/>
    </source>
</evidence>
<organism evidence="1 2">
    <name type="scientific">Rhodopirellula maiorica SM1</name>
    <dbReference type="NCBI Taxonomy" id="1265738"/>
    <lineage>
        <taxon>Bacteria</taxon>
        <taxon>Pseudomonadati</taxon>
        <taxon>Planctomycetota</taxon>
        <taxon>Planctomycetia</taxon>
        <taxon>Pirellulales</taxon>
        <taxon>Pirellulaceae</taxon>
        <taxon>Novipirellula</taxon>
    </lineage>
</organism>
<accession>M5RKV7</accession>
<dbReference type="EMBL" id="ANOG01000451">
    <property type="protein sequence ID" value="EMI19963.1"/>
    <property type="molecule type" value="Genomic_DNA"/>
</dbReference>
<dbReference type="Proteomes" id="UP000011991">
    <property type="component" value="Unassembled WGS sequence"/>
</dbReference>
<dbReference type="RefSeq" id="WP_008697272.1">
    <property type="nucleotide sequence ID" value="NZ_ANOG01000451.1"/>
</dbReference>
<proteinExistence type="predicted"/>
<evidence type="ECO:0000313" key="1">
    <source>
        <dbReference type="EMBL" id="EMI19963.1"/>
    </source>
</evidence>
<gene>
    <name evidence="1" type="ORF">RMSM_03113</name>
</gene>
<protein>
    <submittedName>
        <fullName evidence="1">Uncharacterized protein</fullName>
    </submittedName>
</protein>
<reference evidence="1 2" key="1">
    <citation type="journal article" date="2013" name="Mar. Genomics">
        <title>Expression of sulfatases in Rhodopirellula baltica and the diversity of sulfatases in the genus Rhodopirellula.</title>
        <authorList>
            <person name="Wegner C.E."/>
            <person name="Richter-Heitmann T."/>
            <person name="Klindworth A."/>
            <person name="Klockow C."/>
            <person name="Richter M."/>
            <person name="Achstetter T."/>
            <person name="Glockner F.O."/>
            <person name="Harder J."/>
        </authorList>
    </citation>
    <scope>NUCLEOTIDE SEQUENCE [LARGE SCALE GENOMIC DNA]</scope>
    <source>
        <strain evidence="1 2">SM1</strain>
    </source>
</reference>